<proteinExistence type="predicted"/>
<sequence>MRTRLLARLESSLTGGTAWTRMEDTACRVLLSVDDLRLCSIKGGGVFLLKHSGIWDRHA</sequence>
<evidence type="ECO:0000313" key="1">
    <source>
        <dbReference type="EMBL" id="QSQ21945.1"/>
    </source>
</evidence>
<dbReference type="Proteomes" id="UP000662747">
    <property type="component" value="Chromosome"/>
</dbReference>
<gene>
    <name evidence="1" type="ORF">JY651_43525</name>
</gene>
<name>A0ABX7NST0_9BACT</name>
<dbReference type="EMBL" id="CP071090">
    <property type="protein sequence ID" value="QSQ21945.1"/>
    <property type="molecule type" value="Genomic_DNA"/>
</dbReference>
<dbReference type="RefSeq" id="WP_206723522.1">
    <property type="nucleotide sequence ID" value="NZ_CP071090.1"/>
</dbReference>
<protein>
    <submittedName>
        <fullName evidence="1">Uncharacterized protein</fullName>
    </submittedName>
</protein>
<accession>A0ABX7NST0</accession>
<reference evidence="1 2" key="1">
    <citation type="submission" date="2021-02" db="EMBL/GenBank/DDBJ databases">
        <title>De Novo genome assembly of isolated myxobacteria.</title>
        <authorList>
            <person name="Stevens D.C."/>
        </authorList>
    </citation>
    <scope>NUCLEOTIDE SEQUENCE [LARGE SCALE GENOMIC DNA]</scope>
    <source>
        <strain evidence="2">SCPEA02</strain>
    </source>
</reference>
<keyword evidence="2" id="KW-1185">Reference proteome</keyword>
<organism evidence="1 2">
    <name type="scientific">Pyxidicoccus parkwayensis</name>
    <dbReference type="NCBI Taxonomy" id="2813578"/>
    <lineage>
        <taxon>Bacteria</taxon>
        <taxon>Pseudomonadati</taxon>
        <taxon>Myxococcota</taxon>
        <taxon>Myxococcia</taxon>
        <taxon>Myxococcales</taxon>
        <taxon>Cystobacterineae</taxon>
        <taxon>Myxococcaceae</taxon>
        <taxon>Pyxidicoccus</taxon>
    </lineage>
</organism>
<evidence type="ECO:0000313" key="2">
    <source>
        <dbReference type="Proteomes" id="UP000662747"/>
    </source>
</evidence>